<name>A0A5C3L6G8_COPMA</name>
<dbReference type="Proteomes" id="UP000307440">
    <property type="component" value="Unassembled WGS sequence"/>
</dbReference>
<evidence type="ECO:0000313" key="1">
    <source>
        <dbReference type="EMBL" id="TFK23798.1"/>
    </source>
</evidence>
<sequence>MENLDPRDLSEQLEMLANDVSLDLFERIQCELSEGNLRQYWASCSGEYSGELLFSVSTSPRPFHPTFTSLLF</sequence>
<protein>
    <submittedName>
        <fullName evidence="1">Uncharacterized protein</fullName>
    </submittedName>
</protein>
<reference evidence="1 2" key="1">
    <citation type="journal article" date="2019" name="Nat. Ecol. Evol.">
        <title>Megaphylogeny resolves global patterns of mushroom evolution.</title>
        <authorList>
            <person name="Varga T."/>
            <person name="Krizsan K."/>
            <person name="Foldi C."/>
            <person name="Dima B."/>
            <person name="Sanchez-Garcia M."/>
            <person name="Sanchez-Ramirez S."/>
            <person name="Szollosi G.J."/>
            <person name="Szarkandi J.G."/>
            <person name="Papp V."/>
            <person name="Albert L."/>
            <person name="Andreopoulos W."/>
            <person name="Angelini C."/>
            <person name="Antonin V."/>
            <person name="Barry K.W."/>
            <person name="Bougher N.L."/>
            <person name="Buchanan P."/>
            <person name="Buyck B."/>
            <person name="Bense V."/>
            <person name="Catcheside P."/>
            <person name="Chovatia M."/>
            <person name="Cooper J."/>
            <person name="Damon W."/>
            <person name="Desjardin D."/>
            <person name="Finy P."/>
            <person name="Geml J."/>
            <person name="Haridas S."/>
            <person name="Hughes K."/>
            <person name="Justo A."/>
            <person name="Karasinski D."/>
            <person name="Kautmanova I."/>
            <person name="Kiss B."/>
            <person name="Kocsube S."/>
            <person name="Kotiranta H."/>
            <person name="LaButti K.M."/>
            <person name="Lechner B.E."/>
            <person name="Liimatainen K."/>
            <person name="Lipzen A."/>
            <person name="Lukacs Z."/>
            <person name="Mihaltcheva S."/>
            <person name="Morgado L.N."/>
            <person name="Niskanen T."/>
            <person name="Noordeloos M.E."/>
            <person name="Ohm R.A."/>
            <person name="Ortiz-Santana B."/>
            <person name="Ovrebo C."/>
            <person name="Racz N."/>
            <person name="Riley R."/>
            <person name="Savchenko A."/>
            <person name="Shiryaev A."/>
            <person name="Soop K."/>
            <person name="Spirin V."/>
            <person name="Szebenyi C."/>
            <person name="Tomsovsky M."/>
            <person name="Tulloss R.E."/>
            <person name="Uehling J."/>
            <person name="Grigoriev I.V."/>
            <person name="Vagvolgyi C."/>
            <person name="Papp T."/>
            <person name="Martin F.M."/>
            <person name="Miettinen O."/>
            <person name="Hibbett D.S."/>
            <person name="Nagy L.G."/>
        </authorList>
    </citation>
    <scope>NUCLEOTIDE SEQUENCE [LARGE SCALE GENOMIC DNA]</scope>
    <source>
        <strain evidence="1 2">CBS 121175</strain>
    </source>
</reference>
<dbReference type="AlphaFoldDB" id="A0A5C3L6G8"/>
<dbReference type="EMBL" id="ML210212">
    <property type="protein sequence ID" value="TFK23798.1"/>
    <property type="molecule type" value="Genomic_DNA"/>
</dbReference>
<proteinExistence type="predicted"/>
<keyword evidence="2" id="KW-1185">Reference proteome</keyword>
<gene>
    <name evidence="1" type="ORF">FA15DRAFT_670170</name>
</gene>
<evidence type="ECO:0000313" key="2">
    <source>
        <dbReference type="Proteomes" id="UP000307440"/>
    </source>
</evidence>
<organism evidence="1 2">
    <name type="scientific">Coprinopsis marcescibilis</name>
    <name type="common">Agaric fungus</name>
    <name type="synonym">Psathyrella marcescibilis</name>
    <dbReference type="NCBI Taxonomy" id="230819"/>
    <lineage>
        <taxon>Eukaryota</taxon>
        <taxon>Fungi</taxon>
        <taxon>Dikarya</taxon>
        <taxon>Basidiomycota</taxon>
        <taxon>Agaricomycotina</taxon>
        <taxon>Agaricomycetes</taxon>
        <taxon>Agaricomycetidae</taxon>
        <taxon>Agaricales</taxon>
        <taxon>Agaricineae</taxon>
        <taxon>Psathyrellaceae</taxon>
        <taxon>Coprinopsis</taxon>
    </lineage>
</organism>
<accession>A0A5C3L6G8</accession>